<organism evidence="2 3">
    <name type="scientific">Circinella minor</name>
    <dbReference type="NCBI Taxonomy" id="1195481"/>
    <lineage>
        <taxon>Eukaryota</taxon>
        <taxon>Fungi</taxon>
        <taxon>Fungi incertae sedis</taxon>
        <taxon>Mucoromycota</taxon>
        <taxon>Mucoromycotina</taxon>
        <taxon>Mucoromycetes</taxon>
        <taxon>Mucorales</taxon>
        <taxon>Lichtheimiaceae</taxon>
        <taxon>Circinella</taxon>
    </lineage>
</organism>
<protein>
    <submittedName>
        <fullName evidence="2">Uncharacterized protein</fullName>
    </submittedName>
</protein>
<sequence length="191" mass="21278">MSEHAINNKIFKFILLPGPFSGTKVDENPMVWLCKVKRLWLRGNFSHEEVLLIATSNLTRQAELWWVPLEDTIIDGESVENVAYKLQELFSLVGPIAEKEAVNKTVRIENAQKKYLQGQNNTSQAKESGIRMGIGIPPSITSTLIPEDSISQTHTLLSQVADSLRPLQLQLGSQATRTLPPNNPPRAPPKC</sequence>
<proteinExistence type="predicted"/>
<evidence type="ECO:0000313" key="2">
    <source>
        <dbReference type="EMBL" id="KAG2209355.1"/>
    </source>
</evidence>
<keyword evidence="3" id="KW-1185">Reference proteome</keyword>
<accession>A0A8H7RFE3</accession>
<name>A0A8H7RFE3_9FUNG</name>
<dbReference type="EMBL" id="JAEPRB010000985">
    <property type="protein sequence ID" value="KAG2209355.1"/>
    <property type="molecule type" value="Genomic_DNA"/>
</dbReference>
<evidence type="ECO:0000313" key="3">
    <source>
        <dbReference type="Proteomes" id="UP000646827"/>
    </source>
</evidence>
<evidence type="ECO:0000256" key="1">
    <source>
        <dbReference type="SAM" id="MobiDB-lite"/>
    </source>
</evidence>
<dbReference type="OrthoDB" id="2285313at2759"/>
<feature type="region of interest" description="Disordered" evidence="1">
    <location>
        <begin position="172"/>
        <end position="191"/>
    </location>
</feature>
<feature type="compositionally biased region" description="Pro residues" evidence="1">
    <location>
        <begin position="181"/>
        <end position="191"/>
    </location>
</feature>
<comment type="caution">
    <text evidence="2">The sequence shown here is derived from an EMBL/GenBank/DDBJ whole genome shotgun (WGS) entry which is preliminary data.</text>
</comment>
<reference evidence="2 3" key="1">
    <citation type="submission" date="2020-12" db="EMBL/GenBank/DDBJ databases">
        <title>Metabolic potential, ecology and presence of endohyphal bacteria is reflected in genomic diversity of Mucoromycotina.</title>
        <authorList>
            <person name="Muszewska A."/>
            <person name="Okrasinska A."/>
            <person name="Steczkiewicz K."/>
            <person name="Drgas O."/>
            <person name="Orlowska M."/>
            <person name="Perlinska-Lenart U."/>
            <person name="Aleksandrzak-Piekarczyk T."/>
            <person name="Szatraj K."/>
            <person name="Zielenkiewicz U."/>
            <person name="Pilsyk S."/>
            <person name="Malc E."/>
            <person name="Mieczkowski P."/>
            <person name="Kruszewska J.S."/>
            <person name="Biernat P."/>
            <person name="Pawlowska J."/>
        </authorList>
    </citation>
    <scope>NUCLEOTIDE SEQUENCE [LARGE SCALE GENOMIC DNA]</scope>
    <source>
        <strain evidence="2 3">CBS 142.35</strain>
    </source>
</reference>
<dbReference type="AlphaFoldDB" id="A0A8H7RFE3"/>
<dbReference type="Proteomes" id="UP000646827">
    <property type="component" value="Unassembled WGS sequence"/>
</dbReference>
<gene>
    <name evidence="2" type="ORF">INT45_010827</name>
</gene>